<keyword evidence="1" id="KW-0677">Repeat</keyword>
<dbReference type="Pfam" id="PF00874">
    <property type="entry name" value="PRD"/>
    <property type="match status" value="1"/>
</dbReference>
<accession>A0A2I1K6V6</accession>
<dbReference type="InterPro" id="IPR011608">
    <property type="entry name" value="PRD"/>
</dbReference>
<evidence type="ECO:0000256" key="2">
    <source>
        <dbReference type="ARBA" id="ARBA00023015"/>
    </source>
</evidence>
<dbReference type="EMBL" id="PKGZ01000003">
    <property type="protein sequence ID" value="PKY91364.1"/>
    <property type="molecule type" value="Genomic_DNA"/>
</dbReference>
<dbReference type="InterPro" id="IPR036634">
    <property type="entry name" value="PRD_sf"/>
</dbReference>
<dbReference type="GO" id="GO:0006355">
    <property type="term" value="P:regulation of DNA-templated transcription"/>
    <property type="evidence" value="ECO:0007669"/>
    <property type="project" value="InterPro"/>
</dbReference>
<comment type="caution">
    <text evidence="5">The sequence shown here is derived from an EMBL/GenBank/DDBJ whole genome shotgun (WGS) entry which is preliminary data.</text>
</comment>
<reference evidence="5 6" key="1">
    <citation type="submission" date="2017-12" db="EMBL/GenBank/DDBJ databases">
        <title>Phylogenetic diversity of female urinary microbiome.</title>
        <authorList>
            <person name="Thomas-White K."/>
            <person name="Wolfe A.J."/>
        </authorList>
    </citation>
    <scope>NUCLEOTIDE SEQUENCE [LARGE SCALE GENOMIC DNA]</scope>
    <source>
        <strain evidence="5 6">UMB0844</strain>
    </source>
</reference>
<keyword evidence="2" id="KW-0805">Transcription regulation</keyword>
<evidence type="ECO:0000313" key="6">
    <source>
        <dbReference type="Proteomes" id="UP000234775"/>
    </source>
</evidence>
<gene>
    <name evidence="5" type="ORF">CYJ27_04625</name>
</gene>
<dbReference type="InterPro" id="IPR050661">
    <property type="entry name" value="BglG_antiterminators"/>
</dbReference>
<keyword evidence="3" id="KW-0804">Transcription</keyword>
<evidence type="ECO:0000256" key="3">
    <source>
        <dbReference type="ARBA" id="ARBA00023163"/>
    </source>
</evidence>
<evidence type="ECO:0000259" key="4">
    <source>
        <dbReference type="PROSITE" id="PS51372"/>
    </source>
</evidence>
<dbReference type="PANTHER" id="PTHR30185:SF18">
    <property type="entry name" value="TRANSCRIPTIONAL REGULATOR MTLR"/>
    <property type="match status" value="1"/>
</dbReference>
<dbReference type="Proteomes" id="UP000234775">
    <property type="component" value="Unassembled WGS sequence"/>
</dbReference>
<name>A0A2I1K6V6_9LACT</name>
<organism evidence="5 6">
    <name type="scientific">Aerococcus christensenii</name>
    <dbReference type="NCBI Taxonomy" id="87541"/>
    <lineage>
        <taxon>Bacteria</taxon>
        <taxon>Bacillati</taxon>
        <taxon>Bacillota</taxon>
        <taxon>Bacilli</taxon>
        <taxon>Lactobacillales</taxon>
        <taxon>Aerococcaceae</taxon>
        <taxon>Aerococcus</taxon>
    </lineage>
</organism>
<keyword evidence="6" id="KW-1185">Reference proteome</keyword>
<evidence type="ECO:0000313" key="5">
    <source>
        <dbReference type="EMBL" id="PKY91364.1"/>
    </source>
</evidence>
<dbReference type="AlphaFoldDB" id="A0A2I1K6V6"/>
<protein>
    <recommendedName>
        <fullName evidence="4">PRD domain-containing protein</fullName>
    </recommendedName>
</protein>
<dbReference type="PANTHER" id="PTHR30185">
    <property type="entry name" value="CRYPTIC BETA-GLUCOSIDE BGL OPERON ANTITERMINATOR"/>
    <property type="match status" value="1"/>
</dbReference>
<feature type="domain" description="PRD" evidence="4">
    <location>
        <begin position="34"/>
        <end position="141"/>
    </location>
</feature>
<dbReference type="Gene3D" id="1.10.1790.10">
    <property type="entry name" value="PRD domain"/>
    <property type="match status" value="1"/>
</dbReference>
<dbReference type="SUPFAM" id="SSF63520">
    <property type="entry name" value="PTS-regulatory domain, PRD"/>
    <property type="match status" value="1"/>
</dbReference>
<sequence>MELKQNFSVNECYFFAQQLNGVNYKFLKQLLIEHYDSQLLYQVSQLIEGVFQSIGNDFGQDEELYYNLVTHIQARVNRLQLLDVQTGLNSLLGTIAEQYEELFEAVNENFSKAFNGLRLNSEDIAFIVIHFATSYEKYPVSRRRVRLLLVFSAEINSIEILENRLVKALHQNDV</sequence>
<dbReference type="PROSITE" id="PS51372">
    <property type="entry name" value="PRD_2"/>
    <property type="match status" value="1"/>
</dbReference>
<proteinExistence type="predicted"/>
<evidence type="ECO:0000256" key="1">
    <source>
        <dbReference type="ARBA" id="ARBA00022737"/>
    </source>
</evidence>